<evidence type="ECO:0000256" key="1">
    <source>
        <dbReference type="ARBA" id="ARBA00022468"/>
    </source>
</evidence>
<dbReference type="SUPFAM" id="SSF57863">
    <property type="entry name" value="ArfGap/RecO-like zinc finger"/>
    <property type="match status" value="1"/>
</dbReference>
<evidence type="ECO:0000256" key="4">
    <source>
        <dbReference type="ARBA" id="ARBA00022833"/>
    </source>
</evidence>
<keyword evidence="9" id="KW-1185">Reference proteome</keyword>
<reference evidence="8 9" key="1">
    <citation type="journal article" date="2018" name="J. Allergy Clin. Immunol.">
        <title>High-quality assembly of Dermatophagoides pteronyssinus genome and transcriptome reveals a wide range of novel allergens.</title>
        <authorList>
            <person name="Liu X.Y."/>
            <person name="Yang K.Y."/>
            <person name="Wang M.Q."/>
            <person name="Kwok J.S."/>
            <person name="Zeng X."/>
            <person name="Yang Z."/>
            <person name="Xiao X.J."/>
            <person name="Lau C.P."/>
            <person name="Li Y."/>
            <person name="Huang Z.M."/>
            <person name="Ba J.G."/>
            <person name="Yim A.K."/>
            <person name="Ouyang C.Y."/>
            <person name="Ngai S.M."/>
            <person name="Chan T.F."/>
            <person name="Leung E.L."/>
            <person name="Liu L."/>
            <person name="Liu Z.G."/>
            <person name="Tsui S.K."/>
        </authorList>
    </citation>
    <scope>NUCLEOTIDE SEQUENCE [LARGE SCALE GENOMIC DNA]</scope>
    <source>
        <strain evidence="8">Derp</strain>
    </source>
</reference>
<name>A0ABQ8IYC1_DERPT</name>
<keyword evidence="3 5" id="KW-0863">Zinc-finger</keyword>
<dbReference type="EMBL" id="NJHN03000099">
    <property type="protein sequence ID" value="KAH9415303.1"/>
    <property type="molecule type" value="Genomic_DNA"/>
</dbReference>
<keyword evidence="2" id="KW-0479">Metal-binding</keyword>
<dbReference type="SMART" id="SM00105">
    <property type="entry name" value="ArfGap"/>
    <property type="match status" value="1"/>
</dbReference>
<dbReference type="InterPro" id="IPR001164">
    <property type="entry name" value="ArfGAP_dom"/>
</dbReference>
<dbReference type="InterPro" id="IPR038508">
    <property type="entry name" value="ArfGAP_dom_sf"/>
</dbReference>
<evidence type="ECO:0000256" key="5">
    <source>
        <dbReference type="PROSITE-ProRule" id="PRU00288"/>
    </source>
</evidence>
<comment type="caution">
    <text evidence="8">The sequence shown here is derived from an EMBL/GenBank/DDBJ whole genome shotgun (WGS) entry which is preliminary data.</text>
</comment>
<evidence type="ECO:0000313" key="9">
    <source>
        <dbReference type="Proteomes" id="UP000887458"/>
    </source>
</evidence>
<feature type="region of interest" description="Disordered" evidence="6">
    <location>
        <begin position="296"/>
        <end position="344"/>
    </location>
</feature>
<dbReference type="Pfam" id="PF01412">
    <property type="entry name" value="ArfGap"/>
    <property type="match status" value="1"/>
</dbReference>
<evidence type="ECO:0000256" key="6">
    <source>
        <dbReference type="SAM" id="MobiDB-lite"/>
    </source>
</evidence>
<dbReference type="PANTHER" id="PTHR46395">
    <property type="entry name" value="ADP-RIBOSYLATION FACTOR GTPASE-ACTIVATING PROTEIN 1"/>
    <property type="match status" value="1"/>
</dbReference>
<accession>A0ABQ8IYC1</accession>
<reference evidence="8 9" key="2">
    <citation type="journal article" date="2022" name="Mol. Biol. Evol.">
        <title>Comparative Genomics Reveals Insights into the Divergent Evolution of Astigmatic Mites and Household Pest Adaptations.</title>
        <authorList>
            <person name="Xiong Q."/>
            <person name="Wan A.T."/>
            <person name="Liu X."/>
            <person name="Fung C.S."/>
            <person name="Xiao X."/>
            <person name="Malainual N."/>
            <person name="Hou J."/>
            <person name="Wang L."/>
            <person name="Wang M."/>
            <person name="Yang K.Y."/>
            <person name="Cui Y."/>
            <person name="Leung E.L."/>
            <person name="Nong W."/>
            <person name="Shin S.K."/>
            <person name="Au S.W."/>
            <person name="Jeong K.Y."/>
            <person name="Chew F.T."/>
            <person name="Hui J.H."/>
            <person name="Leung T.F."/>
            <person name="Tungtrongchitr A."/>
            <person name="Zhong N."/>
            <person name="Liu Z."/>
            <person name="Tsui S.K."/>
        </authorList>
    </citation>
    <scope>NUCLEOTIDE SEQUENCE [LARGE SCALE GENOMIC DNA]</scope>
    <source>
        <strain evidence="8">Derp</strain>
    </source>
</reference>
<organism evidence="8 9">
    <name type="scientific">Dermatophagoides pteronyssinus</name>
    <name type="common">European house dust mite</name>
    <dbReference type="NCBI Taxonomy" id="6956"/>
    <lineage>
        <taxon>Eukaryota</taxon>
        <taxon>Metazoa</taxon>
        <taxon>Ecdysozoa</taxon>
        <taxon>Arthropoda</taxon>
        <taxon>Chelicerata</taxon>
        <taxon>Arachnida</taxon>
        <taxon>Acari</taxon>
        <taxon>Acariformes</taxon>
        <taxon>Sarcoptiformes</taxon>
        <taxon>Astigmata</taxon>
        <taxon>Psoroptidia</taxon>
        <taxon>Analgoidea</taxon>
        <taxon>Pyroglyphidae</taxon>
        <taxon>Dermatophagoidinae</taxon>
        <taxon>Dermatophagoides</taxon>
    </lineage>
</organism>
<dbReference type="Proteomes" id="UP000887458">
    <property type="component" value="Unassembled WGS sequence"/>
</dbReference>
<dbReference type="CDD" id="cd08830">
    <property type="entry name" value="ArfGap_ArfGap1"/>
    <property type="match status" value="1"/>
</dbReference>
<dbReference type="Gene3D" id="1.10.220.150">
    <property type="entry name" value="Arf GTPase activating protein"/>
    <property type="match status" value="1"/>
</dbReference>
<dbReference type="PANTHER" id="PTHR46395:SF1">
    <property type="entry name" value="ADP-RIBOSYLATION FACTOR GTPASE-ACTIVATING PROTEIN 1"/>
    <property type="match status" value="1"/>
</dbReference>
<keyword evidence="4" id="KW-0862">Zinc</keyword>
<feature type="compositionally biased region" description="Low complexity" evidence="6">
    <location>
        <begin position="318"/>
        <end position="338"/>
    </location>
</feature>
<feature type="domain" description="Arf-GAP" evidence="7">
    <location>
        <begin position="7"/>
        <end position="124"/>
    </location>
</feature>
<evidence type="ECO:0000313" key="8">
    <source>
        <dbReference type="EMBL" id="KAH9415303.1"/>
    </source>
</evidence>
<keyword evidence="1" id="KW-0343">GTPase activation</keyword>
<protein>
    <submittedName>
        <fullName evidence="8">ADP-ribosylation factor GTPase-activating protein 1</fullName>
    </submittedName>
</protein>
<dbReference type="PROSITE" id="PS50115">
    <property type="entry name" value="ARFGAP"/>
    <property type="match status" value="1"/>
</dbReference>
<sequence>MASPKTRRILSDLKPTQDNNYCFECNAHNPQWASVTYGIWICLECSGKHRSLGVHLSFVRSITMDKWKEIELAKMKVGGNKKAKDFFSKQNDWDDTMPLNDKYNTRAAALYRDKISTEAKGEKWSIETSNAENYIPKKIISNSSSSSSTTNNSYQNQNPGTGGRAFEENWEENSYQSGPNFGGYSGFGYNMRSSQSDYGINSWGTFSSTFSNLTSNATRMLSRASNVATQKVSEISDNVNDKLKDGISINDIQSQVTGIGSRMADISRRGWQDISMMFNKRSSSYADPNDSFITSNDNGFGNGGYNTGSYQNNEKRNSSSSSSSAMPKSNSSNNNKSGNDWEEW</sequence>
<feature type="region of interest" description="Disordered" evidence="6">
    <location>
        <begin position="141"/>
        <end position="166"/>
    </location>
</feature>
<feature type="compositionally biased region" description="Low complexity" evidence="6">
    <location>
        <begin position="141"/>
        <end position="159"/>
    </location>
</feature>
<proteinExistence type="predicted"/>
<gene>
    <name evidence="8" type="primary">ARFGAP1</name>
    <name evidence="8" type="ORF">DERP_006397</name>
</gene>
<evidence type="ECO:0000256" key="3">
    <source>
        <dbReference type="ARBA" id="ARBA00022771"/>
    </source>
</evidence>
<dbReference type="InterPro" id="IPR037278">
    <property type="entry name" value="ARFGAP/RecO"/>
</dbReference>
<dbReference type="PRINTS" id="PR00405">
    <property type="entry name" value="REVINTRACTNG"/>
</dbReference>
<evidence type="ECO:0000259" key="7">
    <source>
        <dbReference type="PROSITE" id="PS50115"/>
    </source>
</evidence>
<evidence type="ECO:0000256" key="2">
    <source>
        <dbReference type="ARBA" id="ARBA00022723"/>
    </source>
</evidence>